<dbReference type="SUPFAM" id="SSF102405">
    <property type="entry name" value="MCP/YpsA-like"/>
    <property type="match status" value="1"/>
</dbReference>
<dbReference type="RefSeq" id="WP_317490373.1">
    <property type="nucleotide sequence ID" value="NZ_CP136051.1"/>
</dbReference>
<dbReference type="Pfam" id="PF17782">
    <property type="entry name" value="WHD_DprA"/>
    <property type="match status" value="1"/>
</dbReference>
<evidence type="ECO:0000313" key="4">
    <source>
        <dbReference type="Proteomes" id="UP001302349"/>
    </source>
</evidence>
<name>A0ABZ0IRQ7_9BACT</name>
<dbReference type="InterPro" id="IPR010994">
    <property type="entry name" value="RuvA_2-like"/>
</dbReference>
<dbReference type="EMBL" id="CP136051">
    <property type="protein sequence ID" value="WOK07710.1"/>
    <property type="molecule type" value="Genomic_DNA"/>
</dbReference>
<dbReference type="Pfam" id="PF14520">
    <property type="entry name" value="HHH_5"/>
    <property type="match status" value="1"/>
</dbReference>
<dbReference type="InterPro" id="IPR041614">
    <property type="entry name" value="DprA_WH"/>
</dbReference>
<gene>
    <name evidence="3" type="primary">dprA</name>
    <name evidence="3" type="ORF">RT717_03615</name>
</gene>
<comment type="similarity">
    <text evidence="1">Belongs to the DprA/Smf family.</text>
</comment>
<dbReference type="SMART" id="SM00278">
    <property type="entry name" value="HhH1"/>
    <property type="match status" value="2"/>
</dbReference>
<dbReference type="NCBIfam" id="TIGR00732">
    <property type="entry name" value="dprA"/>
    <property type="match status" value="1"/>
</dbReference>
<accession>A0ABZ0IRQ7</accession>
<dbReference type="SUPFAM" id="SSF47781">
    <property type="entry name" value="RuvA domain 2-like"/>
    <property type="match status" value="1"/>
</dbReference>
<evidence type="ECO:0000313" key="3">
    <source>
        <dbReference type="EMBL" id="WOK07710.1"/>
    </source>
</evidence>
<protein>
    <submittedName>
        <fullName evidence="3">DNA-processing protein DprA</fullName>
    </submittedName>
</protein>
<evidence type="ECO:0000259" key="2">
    <source>
        <dbReference type="SMART" id="SM00278"/>
    </source>
</evidence>
<organism evidence="3 4">
    <name type="scientific">Imperialibacter roseus</name>
    <dbReference type="NCBI Taxonomy" id="1324217"/>
    <lineage>
        <taxon>Bacteria</taxon>
        <taxon>Pseudomonadati</taxon>
        <taxon>Bacteroidota</taxon>
        <taxon>Cytophagia</taxon>
        <taxon>Cytophagales</taxon>
        <taxon>Flammeovirgaceae</taxon>
        <taxon>Imperialibacter</taxon>
    </lineage>
</organism>
<sequence length="367" mass="39839">MTEEKLYQLALQLVPGVGPRMARMLISHLGSASSIFKTPKGKLKKINGIGEKTAEALIQADFLKEAEKVLESCEKQGTEAIFFTDEAYPERLKHIYDAPLIIFKKGAGTLDTTKAVAIVGTRSATDYGREVTREIIQSLIPYNPLIVSGLAYGIDIEAHRAALDNALSTFGVMASGTDVIYPSVHKQTAHKMLEKGGLVTEYAPGTKPEASFFPARNRIIAGLAEAVIVVEAASRGGALITAEIANSYDREVLAIPGNLGNSFSEGCNKLIEQQKAHIYTSAESLASLLNWDLASSTKKKTATKPAALSEMASKIWDSLEKQPNGIHLDTLSWNTQIPIHQLASELLNLEFEGFVKSLPGKQFKLIR</sequence>
<dbReference type="InterPro" id="IPR003488">
    <property type="entry name" value="DprA"/>
</dbReference>
<dbReference type="InterPro" id="IPR057666">
    <property type="entry name" value="DrpA_SLOG"/>
</dbReference>
<dbReference type="Gene3D" id="3.40.50.450">
    <property type="match status" value="1"/>
</dbReference>
<dbReference type="InterPro" id="IPR003583">
    <property type="entry name" value="Hlx-hairpin-Hlx_DNA-bd_motif"/>
</dbReference>
<dbReference type="Gene3D" id="1.10.10.10">
    <property type="entry name" value="Winged helix-like DNA-binding domain superfamily/Winged helix DNA-binding domain"/>
    <property type="match status" value="1"/>
</dbReference>
<dbReference type="Pfam" id="PF02481">
    <property type="entry name" value="DNA_processg_A"/>
    <property type="match status" value="1"/>
</dbReference>
<feature type="domain" description="Helix-hairpin-helix DNA-binding motif class 1" evidence="2">
    <location>
        <begin position="41"/>
        <end position="60"/>
    </location>
</feature>
<dbReference type="Proteomes" id="UP001302349">
    <property type="component" value="Chromosome"/>
</dbReference>
<dbReference type="InterPro" id="IPR036388">
    <property type="entry name" value="WH-like_DNA-bd_sf"/>
</dbReference>
<dbReference type="PANTHER" id="PTHR43022:SF1">
    <property type="entry name" value="PROTEIN SMF"/>
    <property type="match status" value="1"/>
</dbReference>
<evidence type="ECO:0000256" key="1">
    <source>
        <dbReference type="ARBA" id="ARBA00006525"/>
    </source>
</evidence>
<reference evidence="3 4" key="1">
    <citation type="journal article" date="2023" name="Microbiol. Resour. Announc.">
        <title>Complete Genome Sequence of Imperialibacter roseus strain P4T.</title>
        <authorList>
            <person name="Tizabi D.R."/>
            <person name="Bachvaroff T."/>
            <person name="Hill R.T."/>
        </authorList>
    </citation>
    <scope>NUCLEOTIDE SEQUENCE [LARGE SCALE GENOMIC DNA]</scope>
    <source>
        <strain evidence="3 4">P4T</strain>
    </source>
</reference>
<dbReference type="PANTHER" id="PTHR43022">
    <property type="entry name" value="PROTEIN SMF"/>
    <property type="match status" value="1"/>
</dbReference>
<keyword evidence="4" id="KW-1185">Reference proteome</keyword>
<proteinExistence type="inferred from homology"/>
<feature type="domain" description="Helix-hairpin-helix DNA-binding motif class 1" evidence="2">
    <location>
        <begin position="9"/>
        <end position="28"/>
    </location>
</feature>